<feature type="non-terminal residue" evidence="2">
    <location>
        <position position="91"/>
    </location>
</feature>
<feature type="compositionally biased region" description="Low complexity" evidence="1">
    <location>
        <begin position="47"/>
        <end position="72"/>
    </location>
</feature>
<feature type="region of interest" description="Disordered" evidence="1">
    <location>
        <begin position="1"/>
        <end position="91"/>
    </location>
</feature>
<evidence type="ECO:0000313" key="3">
    <source>
        <dbReference type="Proteomes" id="UP000663881"/>
    </source>
</evidence>
<organism evidence="2 3">
    <name type="scientific">Adineta steineri</name>
    <dbReference type="NCBI Taxonomy" id="433720"/>
    <lineage>
        <taxon>Eukaryota</taxon>
        <taxon>Metazoa</taxon>
        <taxon>Spiralia</taxon>
        <taxon>Gnathifera</taxon>
        <taxon>Rotifera</taxon>
        <taxon>Eurotatoria</taxon>
        <taxon>Bdelloidea</taxon>
        <taxon>Adinetida</taxon>
        <taxon>Adinetidae</taxon>
        <taxon>Adineta</taxon>
    </lineage>
</organism>
<dbReference type="AlphaFoldDB" id="A0A820JR07"/>
<name>A0A820JR07_9BILA</name>
<proteinExistence type="predicted"/>
<dbReference type="Proteomes" id="UP000663881">
    <property type="component" value="Unassembled WGS sequence"/>
</dbReference>
<sequence>MASQRSTGKDTSGQNQLPSRETKRSLSNKPLEFPTYDPFGRYTPKFPSQSTPDPTYTSSPNTPNPNLESPSNEELRGVTPEEPLFLTPNNE</sequence>
<protein>
    <submittedName>
        <fullName evidence="2">Uncharacterized protein</fullName>
    </submittedName>
</protein>
<gene>
    <name evidence="2" type="ORF">OKA104_LOCUS47729</name>
</gene>
<accession>A0A820JR07</accession>
<comment type="caution">
    <text evidence="2">The sequence shown here is derived from an EMBL/GenBank/DDBJ whole genome shotgun (WGS) entry which is preliminary data.</text>
</comment>
<evidence type="ECO:0000313" key="2">
    <source>
        <dbReference type="EMBL" id="CAF4330217.1"/>
    </source>
</evidence>
<feature type="compositionally biased region" description="Polar residues" evidence="1">
    <location>
        <begin position="1"/>
        <end position="19"/>
    </location>
</feature>
<evidence type="ECO:0000256" key="1">
    <source>
        <dbReference type="SAM" id="MobiDB-lite"/>
    </source>
</evidence>
<reference evidence="2" key="1">
    <citation type="submission" date="2021-02" db="EMBL/GenBank/DDBJ databases">
        <authorList>
            <person name="Nowell W R."/>
        </authorList>
    </citation>
    <scope>NUCLEOTIDE SEQUENCE</scope>
</reference>
<dbReference type="EMBL" id="CAJOAY010019425">
    <property type="protein sequence ID" value="CAF4330217.1"/>
    <property type="molecule type" value="Genomic_DNA"/>
</dbReference>